<proteinExistence type="predicted"/>
<reference evidence="2 3" key="1">
    <citation type="submission" date="2021-12" db="EMBL/GenBank/DDBJ databases">
        <title>Genome sequencing of bacteria with rrn-lacking chromosome and rrn-plasmid.</title>
        <authorList>
            <person name="Anda M."/>
            <person name="Iwasaki W."/>
        </authorList>
    </citation>
    <scope>NUCLEOTIDE SEQUENCE [LARGE SCALE GENOMIC DNA]</scope>
    <source>
        <strain evidence="2 3">DSM 100852</strain>
    </source>
</reference>
<evidence type="ECO:0000256" key="1">
    <source>
        <dbReference type="SAM" id="MobiDB-lite"/>
    </source>
</evidence>
<gene>
    <name evidence="2" type="ORF">FUAX_05820</name>
</gene>
<dbReference type="Proteomes" id="UP001348817">
    <property type="component" value="Chromosome"/>
</dbReference>
<dbReference type="KEGG" id="fax:FUAX_05820"/>
<organism evidence="2 3">
    <name type="scientific">Fulvitalea axinellae</name>
    <dbReference type="NCBI Taxonomy" id="1182444"/>
    <lineage>
        <taxon>Bacteria</taxon>
        <taxon>Pseudomonadati</taxon>
        <taxon>Bacteroidota</taxon>
        <taxon>Cytophagia</taxon>
        <taxon>Cytophagales</taxon>
        <taxon>Persicobacteraceae</taxon>
        <taxon>Fulvitalea</taxon>
    </lineage>
</organism>
<evidence type="ECO:0000313" key="2">
    <source>
        <dbReference type="EMBL" id="BDD08150.1"/>
    </source>
</evidence>
<sequence length="519" mass="57031">MFREGERTSASSKKAKSGGGVSRMPPCQMMFPDSDAASSPSSGTGDVEPAMWSTDEDSDAPWSNIDDIVVDSYDSVEDSAEASEVDDDEWTSIDDITLEDQVDFFLQNPNFGTWQPSPEVKEVLLTRLGRKVGLDQSTHELPSLARASRNTLTNFLHVKGETGVDYLAVIERFERGINALSTLNGKIGQIAGYVGKLAKGKVSEDSAIVAEFSSGIGSVLGVVIPVLKVFKQGVKLAKCIEEYETTPRGELLRESLQLARDFAVASQKILSATASVMQLATKIPSPIAQAIPGFNIVISLIDLAQRGISIQRNVRNYFAMTKEKRRYIDELSGSIDFAGLLDLDESTDEDALETFKDFSAHDEYVADTARRYELVRHLKKINRKRVIRDSMHVTTTGLNLLSTILNMTGVSSQAGLAIGVSSMVISTGSTTFRVVKQKWHDKGFGDQRKTTAAKNALAMNMVREIFRQLMSLHAGENEEAERLAVLIRASGLPVKKFVHAKSTQKRVALLYAAMKRREH</sequence>
<accession>A0AAU9CG28</accession>
<evidence type="ECO:0000313" key="3">
    <source>
        <dbReference type="Proteomes" id="UP001348817"/>
    </source>
</evidence>
<feature type="compositionally biased region" description="Low complexity" evidence="1">
    <location>
        <begin position="32"/>
        <end position="42"/>
    </location>
</feature>
<dbReference type="EMBL" id="AP025314">
    <property type="protein sequence ID" value="BDD08150.1"/>
    <property type="molecule type" value="Genomic_DNA"/>
</dbReference>
<protein>
    <submittedName>
        <fullName evidence="2">Uncharacterized protein</fullName>
    </submittedName>
</protein>
<keyword evidence="3" id="KW-1185">Reference proteome</keyword>
<name>A0AAU9CG28_9BACT</name>
<dbReference type="AlphaFoldDB" id="A0AAU9CG28"/>
<feature type="region of interest" description="Disordered" evidence="1">
    <location>
        <begin position="1"/>
        <end position="63"/>
    </location>
</feature>
<dbReference type="RefSeq" id="WP_338393427.1">
    <property type="nucleotide sequence ID" value="NZ_AP025314.1"/>
</dbReference>